<keyword evidence="1" id="KW-1133">Transmembrane helix</keyword>
<feature type="transmembrane region" description="Helical" evidence="1">
    <location>
        <begin position="83"/>
        <end position="100"/>
    </location>
</feature>
<keyword evidence="1" id="KW-0472">Membrane</keyword>
<dbReference type="KEGG" id="caz:CARG_03815"/>
<keyword evidence="3" id="KW-1185">Reference proteome</keyword>
<evidence type="ECO:0000256" key="1">
    <source>
        <dbReference type="SAM" id="Phobius"/>
    </source>
</evidence>
<protein>
    <recommendedName>
        <fullName evidence="4">DUF2269 domain-containing protein</fullName>
    </recommendedName>
</protein>
<accession>U3GXT1</accession>
<gene>
    <name evidence="2" type="ORF">CARG_03815</name>
</gene>
<keyword evidence="1" id="KW-0812">Transmembrane</keyword>
<dbReference type="eggNOG" id="ENOG50314P5">
    <property type="taxonomic scope" value="Bacteria"/>
</dbReference>
<dbReference type="AlphaFoldDB" id="U3GXT1"/>
<dbReference type="EMBL" id="CP006365">
    <property type="protein sequence ID" value="AGU14911.1"/>
    <property type="molecule type" value="Genomic_DNA"/>
</dbReference>
<feature type="transmembrane region" description="Helical" evidence="1">
    <location>
        <begin position="130"/>
        <end position="149"/>
    </location>
</feature>
<dbReference type="PATRIC" id="fig|1348662.3.peg.750"/>
<sequence>MNILVIVHIIAAILFLGPVAVASSLYPAFALQATGGDQSSLGSARILHRITNTYALLSLLVPLAGLGMFIFDSAYMKQGKFHAAILISVIAWAVLFFLVLPRQKALLALATDPAAHAAEPDKAPALKKQLAMFSGIFNALWIIAAVLMFI</sequence>
<evidence type="ECO:0000313" key="3">
    <source>
        <dbReference type="Proteomes" id="UP000016943"/>
    </source>
</evidence>
<evidence type="ECO:0000313" key="2">
    <source>
        <dbReference type="EMBL" id="AGU14911.1"/>
    </source>
</evidence>
<evidence type="ECO:0008006" key="4">
    <source>
        <dbReference type="Google" id="ProtNLM"/>
    </source>
</evidence>
<dbReference type="STRING" id="1348662.CARG_03815"/>
<dbReference type="HOGENOM" id="CLU_114045_0_0_11"/>
<dbReference type="RefSeq" id="WP_020976064.1">
    <property type="nucleotide sequence ID" value="NC_022198.1"/>
</dbReference>
<dbReference type="OrthoDB" id="3429068at2"/>
<dbReference type="GeneID" id="78249571"/>
<reference evidence="2 3" key="1">
    <citation type="journal article" date="2013" name="Genome Announc.">
        <title>Whole-Genome Sequence of the Clinical Strain Corynebacterium argentoratense DSM 44202, Isolated from a Human Throat Specimen.</title>
        <authorList>
            <person name="Bomholt C."/>
            <person name="Glaub A."/>
            <person name="Gravermann K."/>
            <person name="Albersmeier A."/>
            <person name="Brinkrolf K."/>
            <person name="Ruckert C."/>
            <person name="Tauch A."/>
        </authorList>
    </citation>
    <scope>NUCLEOTIDE SEQUENCE [LARGE SCALE GENOMIC DNA]</scope>
    <source>
        <strain evidence="2">DSM 44202</strain>
    </source>
</reference>
<organism evidence="2 3">
    <name type="scientific">Corynebacterium argentoratense DSM 44202</name>
    <dbReference type="NCBI Taxonomy" id="1348662"/>
    <lineage>
        <taxon>Bacteria</taxon>
        <taxon>Bacillati</taxon>
        <taxon>Actinomycetota</taxon>
        <taxon>Actinomycetes</taxon>
        <taxon>Mycobacteriales</taxon>
        <taxon>Corynebacteriaceae</taxon>
        <taxon>Corynebacterium</taxon>
    </lineage>
</organism>
<dbReference type="Proteomes" id="UP000016943">
    <property type="component" value="Chromosome"/>
</dbReference>
<name>U3GXT1_9CORY</name>
<feature type="transmembrane region" description="Helical" evidence="1">
    <location>
        <begin position="54"/>
        <end position="71"/>
    </location>
</feature>
<proteinExistence type="predicted"/>